<dbReference type="Proteomes" id="UP000546584">
    <property type="component" value="Unassembled WGS sequence"/>
</dbReference>
<accession>A0AAJ3LIV1</accession>
<feature type="transmembrane region" description="Helical" evidence="1">
    <location>
        <begin position="70"/>
        <end position="91"/>
    </location>
</feature>
<feature type="domain" description="EamA" evidence="2">
    <location>
        <begin position="7"/>
        <end position="118"/>
    </location>
</feature>
<evidence type="ECO:0000256" key="1">
    <source>
        <dbReference type="SAM" id="Phobius"/>
    </source>
</evidence>
<gene>
    <name evidence="3" type="ORF">HX826_22870</name>
</gene>
<evidence type="ECO:0000313" key="4">
    <source>
        <dbReference type="Proteomes" id="UP000546584"/>
    </source>
</evidence>
<comment type="caution">
    <text evidence="3">The sequence shown here is derived from an EMBL/GenBank/DDBJ whole genome shotgun (WGS) entry which is preliminary data.</text>
</comment>
<feature type="transmembrane region" description="Helical" evidence="1">
    <location>
        <begin position="160"/>
        <end position="181"/>
    </location>
</feature>
<evidence type="ECO:0000313" key="3">
    <source>
        <dbReference type="EMBL" id="NWD44723.1"/>
    </source>
</evidence>
<feature type="transmembrane region" description="Helical" evidence="1">
    <location>
        <begin position="97"/>
        <end position="117"/>
    </location>
</feature>
<sequence length="309" mass="33796">MSSLMRRGMVLGLIFCFISAAFDVYVAFVTQMINPLVVIFYCFSFSGAFFLSFTLLRSNKKLILKLCENILLVVLVNVAVLLNWGGLFYALRYLEPAVVGVASVACGPALTLILSALDKNRVKTALADTLISWLVLISVGIMLFKSFMGDSGVSSTTTGQRMLGIVSVLVCALGTVMYTIVSKKLFARQWAVYEILAVRNVTIIIACVLLIPATGVGFALGPELFWPMLTLVVIGHLLPIYLIQKTIHYLSAIHVSLLLLTLPVFVLLLQYLDTRVEFSAASVTAVGVIIFLLSGRAIASLYLERRGLR</sequence>
<proteinExistence type="predicted"/>
<feature type="transmembrane region" description="Helical" evidence="1">
    <location>
        <begin position="250"/>
        <end position="272"/>
    </location>
</feature>
<keyword evidence="1" id="KW-0812">Transmembrane</keyword>
<keyword evidence="1" id="KW-1133">Transmembrane helix</keyword>
<organism evidence="3 4">
    <name type="scientific">Pseudomonas yamanorum</name>
    <dbReference type="NCBI Taxonomy" id="515393"/>
    <lineage>
        <taxon>Bacteria</taxon>
        <taxon>Pseudomonadati</taxon>
        <taxon>Pseudomonadota</taxon>
        <taxon>Gammaproteobacteria</taxon>
        <taxon>Pseudomonadales</taxon>
        <taxon>Pseudomonadaceae</taxon>
        <taxon>Pseudomonas</taxon>
    </lineage>
</organism>
<reference evidence="3 4" key="1">
    <citation type="submission" date="2020-04" db="EMBL/GenBank/DDBJ databases">
        <title>Molecular characterization of pseudomonads from Agaricus bisporus reveal novel blotch 2 pathogens in Western Europe.</title>
        <authorList>
            <person name="Taparia T."/>
            <person name="Krijger M."/>
            <person name="Haynes E."/>
            <person name="Elpinstone J.G."/>
            <person name="Noble R."/>
            <person name="Van Der Wolf J."/>
        </authorList>
    </citation>
    <scope>NUCLEOTIDE SEQUENCE [LARGE SCALE GENOMIC DNA]</scope>
    <source>
        <strain evidence="3 4">IPO3753</strain>
    </source>
</reference>
<name>A0AAJ3LIV1_9PSED</name>
<feature type="transmembrane region" description="Helical" evidence="1">
    <location>
        <begin position="278"/>
        <end position="303"/>
    </location>
</feature>
<feature type="domain" description="EamA" evidence="2">
    <location>
        <begin position="163"/>
        <end position="290"/>
    </location>
</feature>
<dbReference type="GO" id="GO:0016020">
    <property type="term" value="C:membrane"/>
    <property type="evidence" value="ECO:0007669"/>
    <property type="project" value="InterPro"/>
</dbReference>
<feature type="transmembrane region" description="Helical" evidence="1">
    <location>
        <begin position="129"/>
        <end position="148"/>
    </location>
</feature>
<feature type="transmembrane region" description="Helical" evidence="1">
    <location>
        <begin position="36"/>
        <end position="58"/>
    </location>
</feature>
<feature type="transmembrane region" description="Helical" evidence="1">
    <location>
        <begin position="193"/>
        <end position="218"/>
    </location>
</feature>
<dbReference type="InterPro" id="IPR000620">
    <property type="entry name" value="EamA_dom"/>
</dbReference>
<dbReference type="Pfam" id="PF00892">
    <property type="entry name" value="EamA"/>
    <property type="match status" value="2"/>
</dbReference>
<dbReference type="RefSeq" id="WP_177026946.1">
    <property type="nucleotide sequence ID" value="NZ_JACAQR010000032.1"/>
</dbReference>
<dbReference type="EMBL" id="JACAQR010000032">
    <property type="protein sequence ID" value="NWD44723.1"/>
    <property type="molecule type" value="Genomic_DNA"/>
</dbReference>
<dbReference type="AlphaFoldDB" id="A0AAJ3LIV1"/>
<protein>
    <submittedName>
        <fullName evidence="3">DMT family transporter</fullName>
    </submittedName>
</protein>
<evidence type="ECO:0000259" key="2">
    <source>
        <dbReference type="Pfam" id="PF00892"/>
    </source>
</evidence>
<feature type="transmembrane region" description="Helical" evidence="1">
    <location>
        <begin position="224"/>
        <end position="243"/>
    </location>
</feature>
<keyword evidence="1" id="KW-0472">Membrane</keyword>